<dbReference type="InterPro" id="IPR021115">
    <property type="entry name" value="Pyridoxal-P_BS"/>
</dbReference>
<keyword evidence="9" id="KW-1185">Reference proteome</keyword>
<feature type="modified residue" description="N6-(pyridoxal phosphate)lysine" evidence="6">
    <location>
        <position position="323"/>
    </location>
</feature>
<dbReference type="GO" id="GO:0019752">
    <property type="term" value="P:carboxylic acid metabolic process"/>
    <property type="evidence" value="ECO:0007669"/>
    <property type="project" value="InterPro"/>
</dbReference>
<comment type="cofactor">
    <cofactor evidence="1 6 7">
        <name>pyridoxal 5'-phosphate</name>
        <dbReference type="ChEBI" id="CHEBI:597326"/>
    </cofactor>
</comment>
<keyword evidence="3" id="KW-0210">Decarboxylase</keyword>
<dbReference type="Proteomes" id="UP001309876">
    <property type="component" value="Unassembled WGS sequence"/>
</dbReference>
<dbReference type="PANTHER" id="PTHR45677:SF8">
    <property type="entry name" value="CYSTEINE SULFINIC ACID DECARBOXYLASE"/>
    <property type="match status" value="1"/>
</dbReference>
<dbReference type="GO" id="GO:0030170">
    <property type="term" value="F:pyridoxal phosphate binding"/>
    <property type="evidence" value="ECO:0007669"/>
    <property type="project" value="InterPro"/>
</dbReference>
<dbReference type="SUPFAM" id="SSF53383">
    <property type="entry name" value="PLP-dependent transferases"/>
    <property type="match status" value="1"/>
</dbReference>
<reference evidence="8 9" key="1">
    <citation type="submission" date="2023-08" db="EMBL/GenBank/DDBJ databases">
        <title>Black Yeasts Isolated from many extreme environments.</title>
        <authorList>
            <person name="Coleine C."/>
            <person name="Stajich J.E."/>
            <person name="Selbmann L."/>
        </authorList>
    </citation>
    <scope>NUCLEOTIDE SEQUENCE [LARGE SCALE GENOMIC DNA]</scope>
    <source>
        <strain evidence="8 9">CCFEE 5910</strain>
    </source>
</reference>
<dbReference type="Pfam" id="PF00282">
    <property type="entry name" value="Pyridoxal_deC"/>
    <property type="match status" value="2"/>
</dbReference>
<dbReference type="GO" id="GO:0005737">
    <property type="term" value="C:cytoplasm"/>
    <property type="evidence" value="ECO:0007669"/>
    <property type="project" value="TreeGrafter"/>
</dbReference>
<name>A0AAN7SVL2_9EURO</name>
<evidence type="ECO:0000256" key="2">
    <source>
        <dbReference type="ARBA" id="ARBA00009533"/>
    </source>
</evidence>
<dbReference type="Gene3D" id="3.90.1150.170">
    <property type="match status" value="1"/>
</dbReference>
<keyword evidence="5 7" id="KW-0456">Lyase</keyword>
<evidence type="ECO:0000313" key="9">
    <source>
        <dbReference type="Proteomes" id="UP001309876"/>
    </source>
</evidence>
<evidence type="ECO:0000256" key="6">
    <source>
        <dbReference type="PIRSR" id="PIRSR602129-50"/>
    </source>
</evidence>
<dbReference type="InterPro" id="IPR015421">
    <property type="entry name" value="PyrdxlP-dep_Trfase_major"/>
</dbReference>
<evidence type="ECO:0000256" key="4">
    <source>
        <dbReference type="ARBA" id="ARBA00022898"/>
    </source>
</evidence>
<evidence type="ECO:0000256" key="5">
    <source>
        <dbReference type="ARBA" id="ARBA00023239"/>
    </source>
</evidence>
<evidence type="ECO:0000313" key="8">
    <source>
        <dbReference type="EMBL" id="KAK5082054.1"/>
    </source>
</evidence>
<dbReference type="PROSITE" id="PS00392">
    <property type="entry name" value="DDC_GAD_HDC_YDC"/>
    <property type="match status" value="1"/>
</dbReference>
<evidence type="ECO:0000256" key="3">
    <source>
        <dbReference type="ARBA" id="ARBA00022793"/>
    </source>
</evidence>
<proteinExistence type="inferred from homology"/>
<dbReference type="GO" id="GO:0004351">
    <property type="term" value="F:glutamate decarboxylase activity"/>
    <property type="evidence" value="ECO:0007669"/>
    <property type="project" value="UniProtKB-EC"/>
</dbReference>
<protein>
    <submittedName>
        <fullName evidence="8">Glutamate decarboxylase 2</fullName>
        <ecNumber evidence="8">4.1.1.15</ecNumber>
    </submittedName>
</protein>
<comment type="caution">
    <text evidence="8">The sequence shown here is derived from an EMBL/GenBank/DDBJ whole genome shotgun (WGS) entry which is preliminary data.</text>
</comment>
<dbReference type="AlphaFoldDB" id="A0AAN7SVL2"/>
<organism evidence="8 9">
    <name type="scientific">Lithohypha guttulata</name>
    <dbReference type="NCBI Taxonomy" id="1690604"/>
    <lineage>
        <taxon>Eukaryota</taxon>
        <taxon>Fungi</taxon>
        <taxon>Dikarya</taxon>
        <taxon>Ascomycota</taxon>
        <taxon>Pezizomycotina</taxon>
        <taxon>Eurotiomycetes</taxon>
        <taxon>Chaetothyriomycetidae</taxon>
        <taxon>Chaetothyriales</taxon>
        <taxon>Trichomeriaceae</taxon>
        <taxon>Lithohypha</taxon>
    </lineage>
</organism>
<gene>
    <name evidence="8" type="primary">GAD2</name>
    <name evidence="8" type="ORF">LTR05_007196</name>
</gene>
<dbReference type="InterPro" id="IPR002129">
    <property type="entry name" value="PyrdxlP-dep_de-COase"/>
</dbReference>
<dbReference type="Gene3D" id="3.40.640.10">
    <property type="entry name" value="Type I PLP-dependent aspartate aminotransferase-like (Major domain)"/>
    <property type="match status" value="1"/>
</dbReference>
<keyword evidence="4 6" id="KW-0663">Pyridoxal phosphate</keyword>
<comment type="similarity">
    <text evidence="2 7">Belongs to the group II decarboxylase family.</text>
</comment>
<accession>A0AAN7SVL2</accession>
<sequence length="586" mass="64532">MSNLSLGRAEELDNLLKIAGVELIDFVNKADVERNQHLARALNSECGPHSCLVHPQSSSQHDLESSLESFLNIRDTGAGLEGLPKLIETILEYSVNTSAPGFLDKLYAAPLPPGILAELVLGVLNTNVHVYQVSPVLTLIEKHVARHLAHLFGLRGPRSGGISVQGGSASNMTSIVIARNTVFPETRTYGNSAVKGRLILFTSAHGHYSIEKAAQSLGFGSSSVITVPVDEDGRMLPEELSRMVAEAKSRGDFPFYVNATAGTTVLGSFDPFEEIANVARKHNLWLHIDGAWGGGFVFSNREQIRNRLQGTELADSIAINPHKMLGVPMTCSFLLGKDLEQFQRANTLKAGYLFHDETGSDNDIDKFESLLDDAHDHRSSEDDDLWASPYDLADLTLQCGRRGDALKLFLCWQYHGTKGYSEMVDNAYDVACYMSRLVKDNKHLTLLSREKDPSCLQVCFYFTPNGRFTYGLLDQEGIINPSEGLLNGTAEIRHYSRGSRSRARLGKLNSRMTASISKALIPRGFMIDFAPALEGQEDRGSFFRVVVNISTIQETASRLIGELVTIGTSLVREIEDQSNGLRRTRD</sequence>
<dbReference type="EC" id="4.1.1.15" evidence="8"/>
<dbReference type="PANTHER" id="PTHR45677">
    <property type="entry name" value="GLUTAMATE DECARBOXYLASE-RELATED"/>
    <property type="match status" value="1"/>
</dbReference>
<dbReference type="EMBL" id="JAVRRJ010000008">
    <property type="protein sequence ID" value="KAK5082054.1"/>
    <property type="molecule type" value="Genomic_DNA"/>
</dbReference>
<evidence type="ECO:0000256" key="1">
    <source>
        <dbReference type="ARBA" id="ARBA00001933"/>
    </source>
</evidence>
<dbReference type="InterPro" id="IPR015424">
    <property type="entry name" value="PyrdxlP-dep_Trfase"/>
</dbReference>
<evidence type="ECO:0000256" key="7">
    <source>
        <dbReference type="RuleBase" id="RU000382"/>
    </source>
</evidence>